<dbReference type="GO" id="GO:0008757">
    <property type="term" value="F:S-adenosylmethionine-dependent methyltransferase activity"/>
    <property type="evidence" value="ECO:0007669"/>
    <property type="project" value="InterPro"/>
</dbReference>
<proteinExistence type="predicted"/>
<dbReference type="SUPFAM" id="SSF53335">
    <property type="entry name" value="S-adenosyl-L-methionine-dependent methyltransferases"/>
    <property type="match status" value="1"/>
</dbReference>
<dbReference type="CDD" id="cd02440">
    <property type="entry name" value="AdoMet_MTases"/>
    <property type="match status" value="1"/>
</dbReference>
<dbReference type="Pfam" id="PF08241">
    <property type="entry name" value="Methyltransf_11"/>
    <property type="match status" value="1"/>
</dbReference>
<sequence>MHPCQVDPTYYREHYPDLKALTDEQLLAHFHTLGKHEGRVGTRFALRENQSDLLNGASEALEIGPSLFPMIKGPGVKYFDLLSQEELRAARGYAIADLEPPYIDFVSPTGDLSIVTGTYDAVVSSHCIEHQPDLVQHLKDVGRLLKPGGKYVLYMPDKRYCFDHFIAESSLADVMQAHVEQRKVHTLASIVEHLALATHNDKERHWSGDHEDPGYRSGVAARAQNAVRQFVEANGAYIDVHAWQFTPDSFHFVVDRLAEMGLSPLKVDQVYCTTRNQSEFGAVLARA</sequence>
<dbReference type="Gene3D" id="3.40.50.150">
    <property type="entry name" value="Vaccinia Virus protein VP39"/>
    <property type="match status" value="1"/>
</dbReference>
<evidence type="ECO:0000259" key="1">
    <source>
        <dbReference type="Pfam" id="PF08241"/>
    </source>
</evidence>
<evidence type="ECO:0000313" key="3">
    <source>
        <dbReference type="Proteomes" id="UP000239089"/>
    </source>
</evidence>
<gene>
    <name evidence="2" type="ORF">CCR94_22815</name>
</gene>
<dbReference type="InterPro" id="IPR029063">
    <property type="entry name" value="SAM-dependent_MTases_sf"/>
</dbReference>
<dbReference type="InterPro" id="IPR013216">
    <property type="entry name" value="Methyltransf_11"/>
</dbReference>
<dbReference type="AlphaFoldDB" id="A0A2S6MVU4"/>
<organism evidence="2 3">
    <name type="scientific">Rhodoblastus sphagnicola</name>
    <dbReference type="NCBI Taxonomy" id="333368"/>
    <lineage>
        <taxon>Bacteria</taxon>
        <taxon>Pseudomonadati</taxon>
        <taxon>Pseudomonadota</taxon>
        <taxon>Alphaproteobacteria</taxon>
        <taxon>Hyphomicrobiales</taxon>
        <taxon>Rhodoblastaceae</taxon>
        <taxon>Rhodoblastus</taxon>
    </lineage>
</organism>
<feature type="domain" description="Methyltransferase type 11" evidence="1">
    <location>
        <begin position="103"/>
        <end position="152"/>
    </location>
</feature>
<dbReference type="OrthoDB" id="210346at2"/>
<dbReference type="Proteomes" id="UP000239089">
    <property type="component" value="Unassembled WGS sequence"/>
</dbReference>
<comment type="caution">
    <text evidence="2">The sequence shown here is derived from an EMBL/GenBank/DDBJ whole genome shotgun (WGS) entry which is preliminary data.</text>
</comment>
<accession>A0A2S6MVU4</accession>
<protein>
    <recommendedName>
        <fullName evidence="1">Methyltransferase type 11 domain-containing protein</fullName>
    </recommendedName>
</protein>
<dbReference type="EMBL" id="NHSJ01000134">
    <property type="protein sequence ID" value="PPQ26458.1"/>
    <property type="molecule type" value="Genomic_DNA"/>
</dbReference>
<name>A0A2S6MVU4_9HYPH</name>
<dbReference type="RefSeq" id="WP_104510623.1">
    <property type="nucleotide sequence ID" value="NZ_JACIGC010000006.1"/>
</dbReference>
<reference evidence="2 3" key="1">
    <citation type="journal article" date="2018" name="Arch. Microbiol.">
        <title>New insights into the metabolic potential of the phototrophic purple bacterium Rhodopila globiformis DSM 161(T) from its draft genome sequence and evidence for a vanadium-dependent nitrogenase.</title>
        <authorList>
            <person name="Imhoff J.F."/>
            <person name="Rahn T."/>
            <person name="Kunzel S."/>
            <person name="Neulinger S.C."/>
        </authorList>
    </citation>
    <scope>NUCLEOTIDE SEQUENCE [LARGE SCALE GENOMIC DNA]</scope>
    <source>
        <strain evidence="2 3">DSM 16996</strain>
    </source>
</reference>
<keyword evidence="3" id="KW-1185">Reference proteome</keyword>
<evidence type="ECO:0000313" key="2">
    <source>
        <dbReference type="EMBL" id="PPQ26458.1"/>
    </source>
</evidence>